<dbReference type="PANTHER" id="PTHR14428:SF5">
    <property type="entry name" value="NUCLEOLAR COMPLEX PROTEIN 3 HOMOLOG"/>
    <property type="match status" value="1"/>
</dbReference>
<reference evidence="9 10" key="1">
    <citation type="journal article" date="2017" name="Nat. Ecol. Evol.">
        <title>Scallop genome provides insights into evolution of bilaterian karyotype and development.</title>
        <authorList>
            <person name="Wang S."/>
            <person name="Zhang J."/>
            <person name="Jiao W."/>
            <person name="Li J."/>
            <person name="Xun X."/>
            <person name="Sun Y."/>
            <person name="Guo X."/>
            <person name="Huan P."/>
            <person name="Dong B."/>
            <person name="Zhang L."/>
            <person name="Hu X."/>
            <person name="Sun X."/>
            <person name="Wang J."/>
            <person name="Zhao C."/>
            <person name="Wang Y."/>
            <person name="Wang D."/>
            <person name="Huang X."/>
            <person name="Wang R."/>
            <person name="Lv J."/>
            <person name="Li Y."/>
            <person name="Zhang Z."/>
            <person name="Liu B."/>
            <person name="Lu W."/>
            <person name="Hui Y."/>
            <person name="Liang J."/>
            <person name="Zhou Z."/>
            <person name="Hou R."/>
            <person name="Li X."/>
            <person name="Liu Y."/>
            <person name="Li H."/>
            <person name="Ning X."/>
            <person name="Lin Y."/>
            <person name="Zhao L."/>
            <person name="Xing Q."/>
            <person name="Dou J."/>
            <person name="Li Y."/>
            <person name="Mao J."/>
            <person name="Guo H."/>
            <person name="Dou H."/>
            <person name="Li T."/>
            <person name="Mu C."/>
            <person name="Jiang W."/>
            <person name="Fu Q."/>
            <person name="Fu X."/>
            <person name="Miao Y."/>
            <person name="Liu J."/>
            <person name="Yu Q."/>
            <person name="Li R."/>
            <person name="Liao H."/>
            <person name="Li X."/>
            <person name="Kong Y."/>
            <person name="Jiang Z."/>
            <person name="Chourrout D."/>
            <person name="Li R."/>
            <person name="Bao Z."/>
        </authorList>
    </citation>
    <scope>NUCLEOTIDE SEQUENCE [LARGE SCALE GENOMIC DNA]</scope>
    <source>
        <strain evidence="9 10">PY_sf001</strain>
    </source>
</reference>
<evidence type="ECO:0000256" key="3">
    <source>
        <dbReference type="ARBA" id="ARBA00023054"/>
    </source>
</evidence>
<dbReference type="InterPro" id="IPR011501">
    <property type="entry name" value="Noc3_N"/>
</dbReference>
<feature type="compositionally biased region" description="Basic residues" evidence="6">
    <location>
        <begin position="440"/>
        <end position="454"/>
    </location>
</feature>
<dbReference type="PANTHER" id="PTHR14428">
    <property type="entry name" value="NUCLEOLAR COMPLEX PROTEIN 3"/>
    <property type="match status" value="1"/>
</dbReference>
<dbReference type="GO" id="GO:0005730">
    <property type="term" value="C:nucleolus"/>
    <property type="evidence" value="ECO:0007669"/>
    <property type="project" value="UniProtKB-SubCell"/>
</dbReference>
<evidence type="ECO:0000259" key="8">
    <source>
        <dbReference type="Pfam" id="PF07540"/>
    </source>
</evidence>
<dbReference type="AlphaFoldDB" id="A0A210Q2Y8"/>
<proteinExistence type="inferred from homology"/>
<dbReference type="Pfam" id="PF07540">
    <property type="entry name" value="NOC3p"/>
    <property type="match status" value="1"/>
</dbReference>
<evidence type="ECO:0000259" key="7">
    <source>
        <dbReference type="Pfam" id="PF03914"/>
    </source>
</evidence>
<keyword evidence="10" id="KW-1185">Reference proteome</keyword>
<name>A0A210Q2Y8_MIZYE</name>
<feature type="region of interest" description="Disordered" evidence="6">
    <location>
        <begin position="1"/>
        <end position="117"/>
    </location>
</feature>
<dbReference type="SUPFAM" id="SSF48371">
    <property type="entry name" value="ARM repeat"/>
    <property type="match status" value="1"/>
</dbReference>
<feature type="domain" description="CCAAT-binding factor" evidence="7">
    <location>
        <begin position="543"/>
        <end position="693"/>
    </location>
</feature>
<dbReference type="Proteomes" id="UP000242188">
    <property type="component" value="Unassembled WGS sequence"/>
</dbReference>
<comment type="subcellular location">
    <subcellularLocation>
        <location evidence="1 5">Nucleus</location>
        <location evidence="1 5">Nucleolus</location>
    </subcellularLocation>
</comment>
<dbReference type="PIRSF" id="PIRSF028977">
    <property type="entry name" value="Nucleolar_complex_p3"/>
    <property type="match status" value="1"/>
</dbReference>
<evidence type="ECO:0000256" key="6">
    <source>
        <dbReference type="SAM" id="MobiDB-lite"/>
    </source>
</evidence>
<comment type="similarity">
    <text evidence="2 5">Belongs to the CBF/MAK21 family.</text>
</comment>
<feature type="compositionally biased region" description="Basic residues" evidence="6">
    <location>
        <begin position="28"/>
        <end position="41"/>
    </location>
</feature>
<dbReference type="Pfam" id="PF03914">
    <property type="entry name" value="CBF"/>
    <property type="match status" value="1"/>
</dbReference>
<evidence type="ECO:0000313" key="10">
    <source>
        <dbReference type="Proteomes" id="UP000242188"/>
    </source>
</evidence>
<evidence type="ECO:0000256" key="5">
    <source>
        <dbReference type="PIRNR" id="PIRNR028977"/>
    </source>
</evidence>
<dbReference type="InterPro" id="IPR016024">
    <property type="entry name" value="ARM-type_fold"/>
</dbReference>
<dbReference type="GO" id="GO:0006270">
    <property type="term" value="P:DNA replication initiation"/>
    <property type="evidence" value="ECO:0007669"/>
    <property type="project" value="TreeGrafter"/>
</dbReference>
<protein>
    <recommendedName>
        <fullName evidence="5">Nucleolar complex protein 3 homolog</fullName>
        <shortName evidence="5">NOC3 protein homolog</shortName>
    </recommendedName>
</protein>
<evidence type="ECO:0000256" key="4">
    <source>
        <dbReference type="ARBA" id="ARBA00023242"/>
    </source>
</evidence>
<feature type="compositionally biased region" description="Basic and acidic residues" evidence="6">
    <location>
        <begin position="53"/>
        <end position="66"/>
    </location>
</feature>
<feature type="compositionally biased region" description="Basic residues" evidence="6">
    <location>
        <begin position="1"/>
        <end position="14"/>
    </location>
</feature>
<feature type="domain" description="Nucleolar complex-associated protein 3 N-terminal" evidence="8">
    <location>
        <begin position="195"/>
        <end position="288"/>
    </location>
</feature>
<dbReference type="EMBL" id="NEDP02005163">
    <property type="protein sequence ID" value="OWF43118.1"/>
    <property type="molecule type" value="Genomic_DNA"/>
</dbReference>
<gene>
    <name evidence="9" type="ORF">KP79_PYT01925</name>
</gene>
<comment type="caution">
    <text evidence="9">The sequence shown here is derived from an EMBL/GenBank/DDBJ whole genome shotgun (WGS) entry which is preliminary data.</text>
</comment>
<dbReference type="GO" id="GO:0003682">
    <property type="term" value="F:chromatin binding"/>
    <property type="evidence" value="ECO:0007669"/>
    <property type="project" value="TreeGrafter"/>
</dbReference>
<dbReference type="OrthoDB" id="10263597at2759"/>
<sequence>MKKSKGQKRGKKASVTKLNNKLTTRLARQGKLKKKKPKKREHHDEENSASERMVQESRQQDSHQSELSEEDVDYFSTPGMNQSFVKSSLHADPSSRKRKYSDTNDTESAYEKLPRRILHKDNNQNIKSLLPIKTKRGMIIPQMVEDVSIQDEDEKESAEEETCNEPGGVVKPEKLPELNSAQLMSLRKQKLTDRRRRIAILASALIENPEANIRKLKELRSMLEEEDPDVYLTVRKLAMVSLMEVFKDIVPDYRLRIATQEEKSQRARKETKTLRDFEESFILNYHHYLEFLERTVRGQISKKAAYHNRKKERDTGQLGQGLHQDNIKVLKTMALRCLCQMLVTHPHFNYRNNIVTVIVPFMNKADVQMSCIACDTVRNVFREDRGGHISLEIVKAVSKMIKSRDFKVKREVLDTFLSLRIKEVDYEAQGEKLTGQQRKDMKKKMSKREKKRKKQMEELEKELQETKATEDKRRRMKLHTETIQAVFLTYFRILKGGVSSELLSAVLEGLAKFAHLINVDFFDDLFKVFDDLISSGELSYRESLHCVQTAFIILSGQGAALNIDPMTFYTHLYNTVFNVHAGCSSEDIPIILNCLDAMVTRRKRQISQQRVLAFIKRLITLALMQSHEGSLPLLLAVRNFILTYKSSEMLFDNETQGSGVFLPELSDPEHCNAHNTMLWELQLLKHHYHPVTRRISAHVSLQTPTSGEGQLTADLARKKPQELYEEHKAGEELFVPMPPNKSSSKNKTLHNKIGAHSMIQKDFNLSIVEMFLSVETGEKANCTTGHSLNAT</sequence>
<feature type="region of interest" description="Disordered" evidence="6">
    <location>
        <begin position="435"/>
        <end position="455"/>
    </location>
</feature>
<keyword evidence="3" id="KW-0175">Coiled coil</keyword>
<dbReference type="InterPro" id="IPR005612">
    <property type="entry name" value="CCAAT-binding_factor"/>
</dbReference>
<organism evidence="9 10">
    <name type="scientific">Mizuhopecten yessoensis</name>
    <name type="common">Japanese scallop</name>
    <name type="synonym">Patinopecten yessoensis</name>
    <dbReference type="NCBI Taxonomy" id="6573"/>
    <lineage>
        <taxon>Eukaryota</taxon>
        <taxon>Metazoa</taxon>
        <taxon>Spiralia</taxon>
        <taxon>Lophotrochozoa</taxon>
        <taxon>Mollusca</taxon>
        <taxon>Bivalvia</taxon>
        <taxon>Autobranchia</taxon>
        <taxon>Pteriomorphia</taxon>
        <taxon>Pectinida</taxon>
        <taxon>Pectinoidea</taxon>
        <taxon>Pectinidae</taxon>
        <taxon>Mizuhopecten</taxon>
    </lineage>
</organism>
<evidence type="ECO:0000256" key="1">
    <source>
        <dbReference type="ARBA" id="ARBA00004604"/>
    </source>
</evidence>
<evidence type="ECO:0000313" key="9">
    <source>
        <dbReference type="EMBL" id="OWF43118.1"/>
    </source>
</evidence>
<evidence type="ECO:0000256" key="2">
    <source>
        <dbReference type="ARBA" id="ARBA00007797"/>
    </source>
</evidence>
<accession>A0A210Q2Y8</accession>
<dbReference type="STRING" id="6573.A0A210Q2Y8"/>
<keyword evidence="4" id="KW-0539">Nucleus</keyword>
<dbReference type="InterPro" id="IPR016903">
    <property type="entry name" value="Nucleolar_cplx-assoc_3"/>
</dbReference>